<reference evidence="7 8" key="1">
    <citation type="submission" date="2018-04" db="EMBL/GenBank/DDBJ databases">
        <title>Genomic Encyclopedia of Type Strains, Phase IV (KMG-IV): sequencing the most valuable type-strain genomes for metagenomic binning, comparative biology and taxonomic classification.</title>
        <authorList>
            <person name="Goeker M."/>
        </authorList>
    </citation>
    <scope>NUCLEOTIDE SEQUENCE [LARGE SCALE GENOMIC DNA]</scope>
    <source>
        <strain evidence="7 8">DSM 45771</strain>
    </source>
</reference>
<feature type="binding site" evidence="6">
    <location>
        <position position="98"/>
    </location>
    <ligand>
        <name>Mg(2+)</name>
        <dbReference type="ChEBI" id="CHEBI:18420"/>
        <label>1</label>
        <note>catalytic</note>
    </ligand>
</feature>
<evidence type="ECO:0000256" key="3">
    <source>
        <dbReference type="ARBA" id="ARBA00022842"/>
    </source>
</evidence>
<dbReference type="Gene3D" id="3.40.190.80">
    <property type="match status" value="1"/>
</dbReference>
<proteinExistence type="predicted"/>
<organism evidence="7 8">
    <name type="scientific">Actinomycetospora cinnamomea</name>
    <dbReference type="NCBI Taxonomy" id="663609"/>
    <lineage>
        <taxon>Bacteria</taxon>
        <taxon>Bacillati</taxon>
        <taxon>Actinomycetota</taxon>
        <taxon>Actinomycetes</taxon>
        <taxon>Pseudonocardiales</taxon>
        <taxon>Pseudonocardiaceae</taxon>
        <taxon>Actinomycetospora</taxon>
    </lineage>
</organism>
<dbReference type="PANTHER" id="PTHR43028:SF5">
    <property type="entry name" value="3'(2'),5'-BISPHOSPHATE NUCLEOTIDASE 1"/>
    <property type="match status" value="1"/>
</dbReference>
<evidence type="ECO:0000256" key="6">
    <source>
        <dbReference type="PIRSR" id="PIRSR600760-2"/>
    </source>
</evidence>
<protein>
    <recommendedName>
        <fullName evidence="4">3'(2'),5-bisphosphonucleoside 3'(2')-phosphohydrolase</fullName>
    </recommendedName>
    <alternativeName>
        <fullName evidence="5">DPNPase</fullName>
    </alternativeName>
</protein>
<accession>A0A2U1FQ03</accession>
<name>A0A2U1FQ03_9PSEU</name>
<dbReference type="Pfam" id="PF00459">
    <property type="entry name" value="Inositol_P"/>
    <property type="match status" value="1"/>
</dbReference>
<gene>
    <name evidence="7" type="ORF">C8D89_101139</name>
</gene>
<comment type="caution">
    <text evidence="7">The sequence shown here is derived from an EMBL/GenBank/DDBJ whole genome shotgun (WGS) entry which is preliminary data.</text>
</comment>
<keyword evidence="2 6" id="KW-0479">Metal-binding</keyword>
<dbReference type="Gene3D" id="3.30.540.10">
    <property type="entry name" value="Fructose-1,6-Bisphosphatase, subunit A, domain 1"/>
    <property type="match status" value="1"/>
</dbReference>
<feature type="binding site" evidence="6">
    <location>
        <position position="95"/>
    </location>
    <ligand>
        <name>Mg(2+)</name>
        <dbReference type="ChEBI" id="CHEBI:18420"/>
        <label>1</label>
        <note>catalytic</note>
    </ligand>
</feature>
<feature type="binding site" evidence="6">
    <location>
        <position position="97"/>
    </location>
    <ligand>
        <name>Mg(2+)</name>
        <dbReference type="ChEBI" id="CHEBI:18420"/>
        <label>1</label>
        <note>catalytic</note>
    </ligand>
</feature>
<comment type="catalytic activity">
    <reaction evidence="1">
        <text>adenosine 3',5'-bisphosphate + H2O = AMP + phosphate</text>
        <dbReference type="Rhea" id="RHEA:10040"/>
        <dbReference type="ChEBI" id="CHEBI:15377"/>
        <dbReference type="ChEBI" id="CHEBI:43474"/>
        <dbReference type="ChEBI" id="CHEBI:58343"/>
        <dbReference type="ChEBI" id="CHEBI:456215"/>
        <dbReference type="EC" id="3.1.3.7"/>
    </reaction>
</comment>
<evidence type="ECO:0000256" key="4">
    <source>
        <dbReference type="ARBA" id="ARBA00041694"/>
    </source>
</evidence>
<dbReference type="InterPro" id="IPR020583">
    <property type="entry name" value="Inositol_monoP_metal-BS"/>
</dbReference>
<dbReference type="InterPro" id="IPR050725">
    <property type="entry name" value="CysQ/Inositol_MonoPase"/>
</dbReference>
<dbReference type="SUPFAM" id="SSF56655">
    <property type="entry name" value="Carbohydrate phosphatase"/>
    <property type="match status" value="1"/>
</dbReference>
<evidence type="ECO:0000313" key="7">
    <source>
        <dbReference type="EMBL" id="PVZ14275.1"/>
    </source>
</evidence>
<keyword evidence="3 6" id="KW-0460">Magnesium</keyword>
<evidence type="ECO:0000256" key="1">
    <source>
        <dbReference type="ARBA" id="ARBA00001625"/>
    </source>
</evidence>
<dbReference type="GO" id="GO:0008441">
    <property type="term" value="F:3'(2'),5'-bisphosphate nucleotidase activity"/>
    <property type="evidence" value="ECO:0007669"/>
    <property type="project" value="UniProtKB-EC"/>
</dbReference>
<dbReference type="GO" id="GO:0000103">
    <property type="term" value="P:sulfate assimilation"/>
    <property type="evidence" value="ECO:0007669"/>
    <property type="project" value="TreeGrafter"/>
</dbReference>
<dbReference type="InterPro" id="IPR000760">
    <property type="entry name" value="Inositol_monophosphatase-like"/>
</dbReference>
<sequence>MSAARDVPPDATAEPTVAEDAALARELAEATGALLMTLREDTAPGRSREYRGDAEAHDFLVGALARHRPTDAVLSEEGTQDPAPRRGAHRLWIVDPLDGSSGYGRGGDEWGVHVALVVDGALVAGAVALPARDELADSETVARVPDTPVDPDRGLTVTVSRSRPPAELRRLAAAFPVRTRAMSAAGVKTLAVVDGHVDAYLHSGGQYEWDNAAPAAVAMGAGLRVTRLDGRPLPFGADDPYSPDLLIARPAVHEAILDVLVPR</sequence>
<feature type="binding site" evidence="6">
    <location>
        <position position="210"/>
    </location>
    <ligand>
        <name>Mg(2+)</name>
        <dbReference type="ChEBI" id="CHEBI:18420"/>
        <label>1</label>
        <note>catalytic</note>
    </ligand>
</feature>
<dbReference type="RefSeq" id="WP_243417661.1">
    <property type="nucleotide sequence ID" value="NZ_QEKW01000001.1"/>
</dbReference>
<evidence type="ECO:0000313" key="8">
    <source>
        <dbReference type="Proteomes" id="UP000245639"/>
    </source>
</evidence>
<dbReference type="PROSITE" id="PS00629">
    <property type="entry name" value="IMP_1"/>
    <property type="match status" value="1"/>
</dbReference>
<comment type="cofactor">
    <cofactor evidence="6">
        <name>Mg(2+)</name>
        <dbReference type="ChEBI" id="CHEBI:18420"/>
    </cofactor>
</comment>
<dbReference type="GO" id="GO:0046872">
    <property type="term" value="F:metal ion binding"/>
    <property type="evidence" value="ECO:0007669"/>
    <property type="project" value="UniProtKB-KW"/>
</dbReference>
<evidence type="ECO:0000256" key="2">
    <source>
        <dbReference type="ARBA" id="ARBA00022723"/>
    </source>
</evidence>
<dbReference type="AlphaFoldDB" id="A0A2U1FQ03"/>
<dbReference type="PRINTS" id="PR00377">
    <property type="entry name" value="IMPHPHTASES"/>
</dbReference>
<evidence type="ECO:0000256" key="5">
    <source>
        <dbReference type="ARBA" id="ARBA00042530"/>
    </source>
</evidence>
<dbReference type="Proteomes" id="UP000245639">
    <property type="component" value="Unassembled WGS sequence"/>
</dbReference>
<feature type="binding site" evidence="6">
    <location>
        <position position="76"/>
    </location>
    <ligand>
        <name>Mg(2+)</name>
        <dbReference type="ChEBI" id="CHEBI:18420"/>
        <label>1</label>
        <note>catalytic</note>
    </ligand>
</feature>
<keyword evidence="8" id="KW-1185">Reference proteome</keyword>
<dbReference type="GO" id="GO:0050427">
    <property type="term" value="P:3'-phosphoadenosine 5'-phosphosulfate metabolic process"/>
    <property type="evidence" value="ECO:0007669"/>
    <property type="project" value="TreeGrafter"/>
</dbReference>
<dbReference type="PANTHER" id="PTHR43028">
    <property type="entry name" value="3'(2'),5'-BISPHOSPHATE NUCLEOTIDASE 1"/>
    <property type="match status" value="1"/>
</dbReference>
<dbReference type="EMBL" id="QEKW01000001">
    <property type="protein sequence ID" value="PVZ14275.1"/>
    <property type="molecule type" value="Genomic_DNA"/>
</dbReference>